<dbReference type="InterPro" id="IPR044543">
    <property type="entry name" value="YHJQ-like"/>
</dbReference>
<dbReference type="AlphaFoldDB" id="A0A239JSM8"/>
<gene>
    <name evidence="1" type="ORF">SAMN06265795_11388</name>
</gene>
<evidence type="ECO:0000313" key="1">
    <source>
        <dbReference type="EMBL" id="SNT08805.1"/>
    </source>
</evidence>
<dbReference type="EMBL" id="FZOT01000013">
    <property type="protein sequence ID" value="SNT08805.1"/>
    <property type="molecule type" value="Genomic_DNA"/>
</dbReference>
<sequence>MDAMTNDMQKCISNCMDCHRVCTETAAHVLHGGHPHSEAKHLVALLDCAQMCGLHADFMARRSPHAAHLAKECAEICRACAALCEGHPDPDGKMKQCAQVCRQCADSCERM</sequence>
<dbReference type="RefSeq" id="WP_089400589.1">
    <property type="nucleotide sequence ID" value="NZ_FZOT01000013.1"/>
</dbReference>
<reference evidence="1 2" key="1">
    <citation type="submission" date="2017-06" db="EMBL/GenBank/DDBJ databases">
        <authorList>
            <person name="Kim H.J."/>
            <person name="Triplett B.A."/>
        </authorList>
    </citation>
    <scope>NUCLEOTIDE SEQUENCE [LARGE SCALE GENOMIC DNA]</scope>
    <source>
        <strain evidence="1 2">U15</strain>
    </source>
</reference>
<dbReference type="PANTHER" id="PTHR37310:SF1">
    <property type="entry name" value="CYTOPLASMIC PROTEIN"/>
    <property type="match status" value="1"/>
</dbReference>
<dbReference type="CDD" id="cd08026">
    <property type="entry name" value="DUF326"/>
    <property type="match status" value="1"/>
</dbReference>
<proteinExistence type="predicted"/>
<name>A0A239JSM8_9BURK</name>
<dbReference type="PANTHER" id="PTHR37310">
    <property type="entry name" value="CYTOPLASMIC PROTEIN-RELATED"/>
    <property type="match status" value="1"/>
</dbReference>
<accession>A0A239JSM8</accession>
<dbReference type="InterPro" id="IPR005560">
    <property type="entry name" value="Csp_YhjQ"/>
</dbReference>
<dbReference type="Pfam" id="PF03860">
    <property type="entry name" value="Csp"/>
    <property type="match status" value="1"/>
</dbReference>
<dbReference type="Proteomes" id="UP000198284">
    <property type="component" value="Unassembled WGS sequence"/>
</dbReference>
<protein>
    <recommendedName>
        <fullName evidence="3">Ferredoxin</fullName>
    </recommendedName>
</protein>
<dbReference type="Gene3D" id="1.20.1270.360">
    <property type="match status" value="1"/>
</dbReference>
<dbReference type="OrthoDB" id="5396211at2"/>
<evidence type="ECO:0000313" key="2">
    <source>
        <dbReference type="Proteomes" id="UP000198284"/>
    </source>
</evidence>
<evidence type="ECO:0008006" key="3">
    <source>
        <dbReference type="Google" id="ProtNLM"/>
    </source>
</evidence>
<organism evidence="1 2">
    <name type="scientific">Noviherbaspirillum humi</name>
    <dbReference type="NCBI Taxonomy" id="1688639"/>
    <lineage>
        <taxon>Bacteria</taxon>
        <taxon>Pseudomonadati</taxon>
        <taxon>Pseudomonadota</taxon>
        <taxon>Betaproteobacteria</taxon>
        <taxon>Burkholderiales</taxon>
        <taxon>Oxalobacteraceae</taxon>
        <taxon>Noviherbaspirillum</taxon>
    </lineage>
</organism>
<keyword evidence="2" id="KW-1185">Reference proteome</keyword>